<evidence type="ECO:0000313" key="2">
    <source>
        <dbReference type="Proteomes" id="UP000018948"/>
    </source>
</evidence>
<comment type="caution">
    <text evidence="1">The sequence shown here is derived from an EMBL/GenBank/DDBJ whole genome shotgun (WGS) entry which is preliminary data.</text>
</comment>
<dbReference type="PANTHER" id="PTHR37069">
    <property type="entry name" value="DDE_TNP_1_7 DOMAIN-CONTAINING PROTEIN"/>
    <property type="match status" value="1"/>
</dbReference>
<feature type="non-terminal residue" evidence="1">
    <location>
        <position position="71"/>
    </location>
</feature>
<organism evidence="1 2">
    <name type="scientific">Phytophthora nicotianae P10297</name>
    <dbReference type="NCBI Taxonomy" id="1317064"/>
    <lineage>
        <taxon>Eukaryota</taxon>
        <taxon>Sar</taxon>
        <taxon>Stramenopiles</taxon>
        <taxon>Oomycota</taxon>
        <taxon>Peronosporomycetes</taxon>
        <taxon>Peronosporales</taxon>
        <taxon>Peronosporaceae</taxon>
        <taxon>Phytophthora</taxon>
    </lineage>
</organism>
<evidence type="ECO:0000313" key="1">
    <source>
        <dbReference type="EMBL" id="ETP34915.1"/>
    </source>
</evidence>
<dbReference type="EMBL" id="ANIY01003571">
    <property type="protein sequence ID" value="ETP34915.1"/>
    <property type="molecule type" value="Genomic_DNA"/>
</dbReference>
<dbReference type="PANTHER" id="PTHR37069:SF2">
    <property type="entry name" value="PIGGYBAC TRANSPOSABLE ELEMENT-DERIVED PROTEIN DOMAIN-CONTAINING PROTEIN"/>
    <property type="match status" value="1"/>
</dbReference>
<gene>
    <name evidence="1" type="ORF">F442_16839</name>
</gene>
<dbReference type="AlphaFoldDB" id="W2YIN6"/>
<accession>W2YIN6</accession>
<dbReference type="Proteomes" id="UP000018948">
    <property type="component" value="Unassembled WGS sequence"/>
</dbReference>
<proteinExistence type="predicted"/>
<protein>
    <submittedName>
        <fullName evidence="1">Uncharacterized protein</fullName>
    </submittedName>
</protein>
<reference evidence="1 2" key="1">
    <citation type="submission" date="2013-11" db="EMBL/GenBank/DDBJ databases">
        <title>The Genome Sequence of Phytophthora parasitica P10297.</title>
        <authorList>
            <consortium name="The Broad Institute Genomics Platform"/>
            <person name="Russ C."/>
            <person name="Tyler B."/>
            <person name="Panabieres F."/>
            <person name="Shan W."/>
            <person name="Tripathy S."/>
            <person name="Grunwald N."/>
            <person name="Machado M."/>
            <person name="Johnson C.S."/>
            <person name="Walker B."/>
            <person name="Young S.K."/>
            <person name="Zeng Q."/>
            <person name="Gargeya S."/>
            <person name="Fitzgerald M."/>
            <person name="Haas B."/>
            <person name="Abouelleil A."/>
            <person name="Allen A.W."/>
            <person name="Alvarado L."/>
            <person name="Arachchi H.M."/>
            <person name="Berlin A.M."/>
            <person name="Chapman S.B."/>
            <person name="Gainer-Dewar J."/>
            <person name="Goldberg J."/>
            <person name="Griggs A."/>
            <person name="Gujja S."/>
            <person name="Hansen M."/>
            <person name="Howarth C."/>
            <person name="Imamovic A."/>
            <person name="Ireland A."/>
            <person name="Larimer J."/>
            <person name="McCowan C."/>
            <person name="Murphy C."/>
            <person name="Pearson M."/>
            <person name="Poon T.W."/>
            <person name="Priest M."/>
            <person name="Roberts A."/>
            <person name="Saif S."/>
            <person name="Shea T."/>
            <person name="Sisk P."/>
            <person name="Sykes S."/>
            <person name="Wortman J."/>
            <person name="Nusbaum C."/>
            <person name="Birren B."/>
        </authorList>
    </citation>
    <scope>NUCLEOTIDE SEQUENCE [LARGE SCALE GENOMIC DNA]</scope>
    <source>
        <strain evidence="1 2">P10297</strain>
    </source>
</reference>
<dbReference type="OrthoDB" id="124153at2759"/>
<sequence length="71" mass="8311">MGAFFYFMQPGLWEEIADESNNYFESKLEEPVYGQHAKQVAREKKHPEFKRSYKETIKADLVRAAPITAQD</sequence>
<name>W2YIN6_PHYNI</name>